<evidence type="ECO:0008006" key="3">
    <source>
        <dbReference type="Google" id="ProtNLM"/>
    </source>
</evidence>
<accession>A0A809REL5</accession>
<dbReference type="Proteomes" id="UP000463939">
    <property type="component" value="Chromosome"/>
</dbReference>
<dbReference type="AlphaFoldDB" id="A0A809REL5"/>
<dbReference type="SUPFAM" id="SSF56059">
    <property type="entry name" value="Glutathione synthetase ATP-binding domain-like"/>
    <property type="match status" value="1"/>
</dbReference>
<name>A0A809REL5_9PROT</name>
<sequence>MALQRVMATALDLNRSCNCQTLNAATLYRQLSTDVAWGNVQAAVLESRPYLFSSTVVFVCPSTMDAMAKIVSAIEATIMLPSYQQQALSLAPSIAVESFGPSGVFMGYDFHLGEHGPQLIEINTNAGGALLNVVLARAQQVCCEEMAWAFKPSTALPAIEQEFLAMFQHEWALQRGDAPMGRIAIVDDDPDNQYLHPEFKLFQQMFERAGIAVVIADARELTWVADKLHYAGQVIDMVYNRLTDFYLAATEHEALRVAYEAGAVVLTPNPHAHALHADKRNLVALSDVVQLGAMGVAPSERDVLLAGIPRTQLVSADNADKLWHDRRHLFFKPATGYGSKAAYRGDKLTRRVWQEILQGDYVAQAIAPPSERLINVDGVDVALKLDVRVYTYQGAVQLVAARLYAGQTTNFRTPGGGFAPVFVVPQ</sequence>
<organism evidence="1 2">
    <name type="scientific">Sulfuriferula nivalis</name>
    <dbReference type="NCBI Taxonomy" id="2675298"/>
    <lineage>
        <taxon>Bacteria</taxon>
        <taxon>Pseudomonadati</taxon>
        <taxon>Pseudomonadota</taxon>
        <taxon>Betaproteobacteria</taxon>
        <taxon>Nitrosomonadales</taxon>
        <taxon>Sulfuricellaceae</taxon>
        <taxon>Sulfuriferula</taxon>
    </lineage>
</organism>
<evidence type="ECO:0000313" key="1">
    <source>
        <dbReference type="EMBL" id="BBP00055.1"/>
    </source>
</evidence>
<proteinExistence type="predicted"/>
<evidence type="ECO:0000313" key="2">
    <source>
        <dbReference type="Proteomes" id="UP000463939"/>
    </source>
</evidence>
<keyword evidence="2" id="KW-1185">Reference proteome</keyword>
<gene>
    <name evidence="1" type="ORF">SFSGTM_07630</name>
</gene>
<dbReference type="KEGG" id="sniv:SFSGTM_07630"/>
<dbReference type="EMBL" id="AP021881">
    <property type="protein sequence ID" value="BBP00055.1"/>
    <property type="molecule type" value="Genomic_DNA"/>
</dbReference>
<reference evidence="2" key="1">
    <citation type="submission" date="2019-11" db="EMBL/GenBank/DDBJ databases">
        <title>Isolation and characterization of a novel species in the genus Sulfuriferula.</title>
        <authorList>
            <person name="Mochizuki J."/>
            <person name="Kojima H."/>
            <person name="Fukui M."/>
        </authorList>
    </citation>
    <scope>NUCLEOTIDE SEQUENCE [LARGE SCALE GENOMIC DNA]</scope>
    <source>
        <strain evidence="2">SGTM</strain>
    </source>
</reference>
<protein>
    <recommendedName>
        <fullName evidence="3">Circularly permuted type 2 ATP-grasp protein</fullName>
    </recommendedName>
</protein>